<evidence type="ECO:0000256" key="2">
    <source>
        <dbReference type="SAM" id="MobiDB-lite"/>
    </source>
</evidence>
<dbReference type="PANTHER" id="PTHR13335">
    <property type="entry name" value="TARGET OF RAPAMYCIN COMPLEX 2 SUBUNIT MAPKAP1"/>
    <property type="match status" value="1"/>
</dbReference>
<feature type="region of interest" description="Disordered" evidence="2">
    <location>
        <begin position="639"/>
        <end position="659"/>
    </location>
</feature>
<feature type="region of interest" description="Disordered" evidence="2">
    <location>
        <begin position="1314"/>
        <end position="1467"/>
    </location>
</feature>
<dbReference type="GO" id="GO:0005886">
    <property type="term" value="C:plasma membrane"/>
    <property type="evidence" value="ECO:0007669"/>
    <property type="project" value="TreeGrafter"/>
</dbReference>
<dbReference type="GO" id="GO:0038203">
    <property type="term" value="P:TORC2 signaling"/>
    <property type="evidence" value="ECO:0007669"/>
    <property type="project" value="TreeGrafter"/>
</dbReference>
<proteinExistence type="inferred from homology"/>
<dbReference type="OrthoDB" id="241990at2759"/>
<organism evidence="5 6">
    <name type="scientific">Hermanssonia centrifuga</name>
    <dbReference type="NCBI Taxonomy" id="98765"/>
    <lineage>
        <taxon>Eukaryota</taxon>
        <taxon>Fungi</taxon>
        <taxon>Dikarya</taxon>
        <taxon>Basidiomycota</taxon>
        <taxon>Agaricomycotina</taxon>
        <taxon>Agaricomycetes</taxon>
        <taxon>Polyporales</taxon>
        <taxon>Meruliaceae</taxon>
        <taxon>Hermanssonia</taxon>
    </lineage>
</organism>
<feature type="region of interest" description="Disordered" evidence="2">
    <location>
        <begin position="1"/>
        <end position="168"/>
    </location>
</feature>
<gene>
    <name evidence="5" type="ORF">PHLCEN_2v162</name>
</gene>
<feature type="compositionally biased region" description="Low complexity" evidence="2">
    <location>
        <begin position="70"/>
        <end position="79"/>
    </location>
</feature>
<keyword evidence="6" id="KW-1185">Reference proteome</keyword>
<feature type="compositionally biased region" description="Low complexity" evidence="2">
    <location>
        <begin position="14"/>
        <end position="27"/>
    </location>
</feature>
<feature type="compositionally biased region" description="Polar residues" evidence="2">
    <location>
        <begin position="379"/>
        <end position="400"/>
    </location>
</feature>
<feature type="compositionally biased region" description="Basic and acidic residues" evidence="2">
    <location>
        <begin position="217"/>
        <end position="231"/>
    </location>
</feature>
<evidence type="ECO:0000313" key="6">
    <source>
        <dbReference type="Proteomes" id="UP000186601"/>
    </source>
</evidence>
<protein>
    <submittedName>
        <fullName evidence="5">Uncharacterized protein</fullName>
    </submittedName>
</protein>
<feature type="compositionally biased region" description="Polar residues" evidence="2">
    <location>
        <begin position="249"/>
        <end position="262"/>
    </location>
</feature>
<feature type="compositionally biased region" description="Acidic residues" evidence="2">
    <location>
        <begin position="516"/>
        <end position="529"/>
    </location>
</feature>
<comment type="caution">
    <text evidence="5">The sequence shown here is derived from an EMBL/GenBank/DDBJ whole genome shotgun (WGS) entry which is preliminary data.</text>
</comment>
<dbReference type="Pfam" id="PF16978">
    <property type="entry name" value="CRIM"/>
    <property type="match status" value="1"/>
</dbReference>
<feature type="compositionally biased region" description="Basic residues" evidence="2">
    <location>
        <begin position="28"/>
        <end position="45"/>
    </location>
</feature>
<feature type="region of interest" description="Disordered" evidence="2">
    <location>
        <begin position="1032"/>
        <end position="1056"/>
    </location>
</feature>
<dbReference type="InterPro" id="IPR031313">
    <property type="entry name" value="Sin1_PH_dom"/>
</dbReference>
<dbReference type="InterPro" id="IPR011993">
    <property type="entry name" value="PH-like_dom_sf"/>
</dbReference>
<dbReference type="GO" id="GO:0031932">
    <property type="term" value="C:TORC2 complex"/>
    <property type="evidence" value="ECO:0007669"/>
    <property type="project" value="InterPro"/>
</dbReference>
<evidence type="ECO:0000256" key="1">
    <source>
        <dbReference type="ARBA" id="ARBA00009407"/>
    </source>
</evidence>
<reference evidence="5 6" key="1">
    <citation type="submission" date="2018-02" db="EMBL/GenBank/DDBJ databases">
        <title>Genome sequence of the basidiomycete white-rot fungus Phlebia centrifuga.</title>
        <authorList>
            <person name="Granchi Z."/>
            <person name="Peng M."/>
            <person name="de Vries R.P."/>
            <person name="Hilden K."/>
            <person name="Makela M.R."/>
            <person name="Grigoriev I."/>
            <person name="Riley R."/>
        </authorList>
    </citation>
    <scope>NUCLEOTIDE SEQUENCE [LARGE SCALE GENOMIC DNA]</scope>
    <source>
        <strain evidence="5 6">FBCC195</strain>
    </source>
</reference>
<feature type="compositionally biased region" description="Polar residues" evidence="2">
    <location>
        <begin position="1245"/>
        <end position="1263"/>
    </location>
</feature>
<dbReference type="InterPro" id="IPR031567">
    <property type="entry name" value="CRIM_dom"/>
</dbReference>
<feature type="compositionally biased region" description="Acidic residues" evidence="2">
    <location>
        <begin position="1354"/>
        <end position="1386"/>
    </location>
</feature>
<feature type="domain" description="CRIM" evidence="3">
    <location>
        <begin position="1524"/>
        <end position="1673"/>
    </location>
</feature>
<feature type="compositionally biased region" description="Low complexity" evidence="2">
    <location>
        <begin position="1429"/>
        <end position="1440"/>
    </location>
</feature>
<dbReference type="Pfam" id="PF16979">
    <property type="entry name" value="SIN1_PH"/>
    <property type="match status" value="1"/>
</dbReference>
<sequence>MPHYEPPPERFTPPREVTYTPVPSVSKSSKRKSTPKAKSAGKVRRLTLQIKKEPPDIDLNAPLPPPSPTDDPLLLTGPSYSRRRSKARISHVTHSRETPPIASSSPVPPSADGTKLVDMNFNSLDFDTDDDNDHIGPIPPIFDFQFHEGDEEPWSDDEPNHNDFEHSGEYTGKFKILTVPTKADPPSSCTRGRMDAWGHPISPFPYCARRSPIPESPVREAELDTSDSHNEDDLFAESRRAVNGYINGTSYLLPSRSETSDGQLDGLRASPTPERNSEIPPCPLELPVQEDEMDAQPPEDMSADTVLEYDAPLAGDEEMLDFSSGSPVFHAPENCPEELAEVTDYASTVLGKIVDDGAGSNEAVPITDEGEEEHRAVLDNSQPTQPYFDSSFPTTRTGGSQHADASHANYPVGSDMVLGQEESAQDVSLECGHSSVLQESIPDSIGMLSSTSGETERISQRSLELEEYQQDTQTEAHQELLHSPDQDIDDGHQDREEEEDTASVVRELSHEPDFRSDDDDDDDKEEDGQGFDFNHLPSSPNNPFRPDLPLSPPALSTQVVPPHYSEEHESARQASYVNILSDDDDEDLDGVDPSVVKITSDDPMAAARAAAILRLHKYDCLELASSKKHRDSHSLLQSALKNARRKSAAQSGVTKGHSSIKRRSMLGGVLGDKVIIPGSPATTLPRLLMEAEASLIMEESIHSPFKAATPPNPFKTPARDALSNRTSFPSVKSIATKFQGPREWAKADWKLLDSCYTDERLAIGDRSGLDPGDLAPADSVTLEAVVDRFIEVLGGEIIFDKLGSSWTRDNLLKRARALCRKQGSGIIAPPSRSPSGSYAEPWTPGPQLEYSTLMSPNTPVYPSSAGLRENTPSARPTSSIPLEPLSDVGYNELLASAIEVSNGDRTSDTTGISLVDNITTTTTDVHVTPLLPRPATHSLAGKVKGFIFSYLPKASKAAPPPAAPKPLGPRLPVPPPEIFQKPRPMITTPAPKQPPKPIHPKDLVQLHPAPPPKASMIPRHAKDSQPGRFVELQHVPPRPSSAASNPITIPRDRRDSGASVKDLVKNFETMEKLQAAERDSLKRLELRRKKSVQEWNKARLGAAKPIFLIHSIRLQYLRNVEDPYGSRLISLDPSYRSNPYVLDAGLADVERWPELAIPSSPAPSDEESGFRGRGGAFSGFPGATGLKYTTTILGPSRTGALGLRVSGKRSSAADISKASLRRSVSLPRHANGNTEEKPEAKATPTLATSASPRATIVVQSTSENDTTGNDGTSDTDGVKAEGASSAPQLNIPIPFIPKFKGAAEMEARRQLRMRNRVPPGGATTRPQFSAPGSLNPELSSSSSSMSDPEGPDVLADDDDDDDDDDDFDDNVDMDDMDDMDDDEFDPEFAGNRGTMLDDTSDGMSLLSGGQSMTSASDFSVTHSYLPPTSSARNNSSSRLSPVRESHASEERSTQASPEHNISTSENIDSYFEMVTPTTMVESRPPPAKGSTYLKVPTPDSVPPLPSPSPSMFARRPIPPARPVKSALTAMLAATNDDTSENPFTELYSAISGRSEPGSMAVRVFFPNAREPAGKVMELSVRKDATMEEVLGFALWTYWEEGWLPKIDEGLESEEDPQWATTCSALGWILRIAEEDGEVDEDFPPPDRTGKISKFNFDAYAVLEASPSQVQQNKIIESKIQRRLSRIVLKKKKSTELLKSTTQGGLLAPPSDLNMLATSAALGSTLGTSLGFFSSSLGPSSSHGPPQFLRIRIADTADAGHVSTTLQVSGGMYMAEVLETVCRKRDLRNPKDYSLVLDLNPVKLFIPVDRTVKSLQGKRDLMLIKKNMLQTYGVEMGKKVIGRSIDPNASIFKRASEVPEQTYSTLFDYTTAYKRYTVYRKVPMLVTRSARILAVDGGYIHIMPQANKAKNVFESGKTTSFEIISVVAAQQSGKNSSTFKLIVKRDLDRKKRYDFEAESPKLAGNRSLRVDQTVQKE</sequence>
<feature type="domain" description="SIN1-type PH" evidence="4">
    <location>
        <begin position="1871"/>
        <end position="1962"/>
    </location>
</feature>
<feature type="compositionally biased region" description="Polar residues" evidence="2">
    <location>
        <begin position="1407"/>
        <end position="1428"/>
    </location>
</feature>
<comment type="similarity">
    <text evidence="1">Belongs to the SIN1 family.</text>
</comment>
<feature type="region of interest" description="Disordered" evidence="2">
    <location>
        <begin position="379"/>
        <end position="572"/>
    </location>
</feature>
<dbReference type="Gene3D" id="2.30.29.30">
    <property type="entry name" value="Pleckstrin-homology domain (PH domain)/Phosphotyrosine-binding domain (PTB)"/>
    <property type="match status" value="1"/>
</dbReference>
<feature type="region of interest" description="Disordered" evidence="2">
    <location>
        <begin position="1212"/>
        <end position="1292"/>
    </location>
</feature>
<feature type="compositionally biased region" description="Low complexity" evidence="2">
    <location>
        <begin position="1264"/>
        <end position="1275"/>
    </location>
</feature>
<feature type="compositionally biased region" description="Polar residues" evidence="2">
    <location>
        <begin position="1453"/>
        <end position="1467"/>
    </location>
</feature>
<dbReference type="PANTHER" id="PTHR13335:SF1">
    <property type="entry name" value="TARGET OF RAPAMYCIN COMPLEX 2 SUBUNIT MAPKAP1"/>
    <property type="match status" value="1"/>
</dbReference>
<evidence type="ECO:0000259" key="3">
    <source>
        <dbReference type="Pfam" id="PF16978"/>
    </source>
</evidence>
<name>A0A2R6S732_9APHY</name>
<feature type="compositionally biased region" description="Basic and acidic residues" evidence="2">
    <location>
        <begin position="1441"/>
        <end position="1452"/>
    </location>
</feature>
<dbReference type="Proteomes" id="UP000186601">
    <property type="component" value="Unassembled WGS sequence"/>
</dbReference>
<dbReference type="InterPro" id="IPR008828">
    <property type="entry name" value="Sin1/Avo1"/>
</dbReference>
<evidence type="ECO:0000259" key="4">
    <source>
        <dbReference type="Pfam" id="PF16979"/>
    </source>
</evidence>
<feature type="compositionally biased region" description="Basic and acidic residues" evidence="2">
    <location>
        <begin position="474"/>
        <end position="495"/>
    </location>
</feature>
<accession>A0A2R6S732</accession>
<dbReference type="STRING" id="98765.A0A2R6S732"/>
<feature type="compositionally biased region" description="Basic and acidic residues" evidence="2">
    <location>
        <begin position="158"/>
        <end position="168"/>
    </location>
</feature>
<evidence type="ECO:0000313" key="5">
    <source>
        <dbReference type="EMBL" id="PSS37979.1"/>
    </source>
</evidence>
<feature type="compositionally biased region" description="Polar residues" evidence="2">
    <location>
        <begin position="870"/>
        <end position="880"/>
    </location>
</feature>
<feature type="region of interest" description="Disordered" evidence="2">
    <location>
        <begin position="211"/>
        <end position="231"/>
    </location>
</feature>
<feature type="region of interest" description="Disordered" evidence="2">
    <location>
        <begin position="355"/>
        <end position="374"/>
    </location>
</feature>
<feature type="region of interest" description="Disordered" evidence="2">
    <location>
        <begin position="249"/>
        <end position="285"/>
    </location>
</feature>
<dbReference type="GO" id="GO:0005737">
    <property type="term" value="C:cytoplasm"/>
    <property type="evidence" value="ECO:0007669"/>
    <property type="project" value="TreeGrafter"/>
</dbReference>
<feature type="region of interest" description="Disordered" evidence="2">
    <location>
        <begin position="861"/>
        <end position="882"/>
    </location>
</feature>
<feature type="compositionally biased region" description="Polar residues" evidence="2">
    <location>
        <begin position="1324"/>
        <end position="1338"/>
    </location>
</feature>
<feature type="compositionally biased region" description="Polar residues" evidence="2">
    <location>
        <begin position="648"/>
        <end position="657"/>
    </location>
</feature>
<feature type="compositionally biased region" description="Basic residues" evidence="2">
    <location>
        <begin position="81"/>
        <end position="93"/>
    </location>
</feature>
<dbReference type="GO" id="GO:0005546">
    <property type="term" value="F:phosphatidylinositol-4,5-bisphosphate binding"/>
    <property type="evidence" value="ECO:0007669"/>
    <property type="project" value="TreeGrafter"/>
</dbReference>
<dbReference type="EMBL" id="MLYV02000012">
    <property type="protein sequence ID" value="PSS37979.1"/>
    <property type="molecule type" value="Genomic_DNA"/>
</dbReference>